<comment type="catalytic activity">
    <reaction evidence="1 16">
        <text>1-(5-phospho-beta-D-ribosyl)-ATP + diphosphate = 5-phospho-alpha-D-ribose 1-diphosphate + ATP</text>
        <dbReference type="Rhea" id="RHEA:18473"/>
        <dbReference type="ChEBI" id="CHEBI:30616"/>
        <dbReference type="ChEBI" id="CHEBI:33019"/>
        <dbReference type="ChEBI" id="CHEBI:58017"/>
        <dbReference type="ChEBI" id="CHEBI:73183"/>
        <dbReference type="EC" id="2.4.2.17"/>
    </reaction>
</comment>
<accession>A0ABP3LI35</accession>
<evidence type="ECO:0000256" key="9">
    <source>
        <dbReference type="ARBA" id="ARBA00022605"/>
    </source>
</evidence>
<dbReference type="PANTHER" id="PTHR21403:SF8">
    <property type="entry name" value="ATP PHOSPHORIBOSYLTRANSFERASE"/>
    <property type="match status" value="1"/>
</dbReference>
<keyword evidence="11 16" id="KW-0808">Transferase</keyword>
<evidence type="ECO:0000256" key="8">
    <source>
        <dbReference type="ARBA" id="ARBA00022490"/>
    </source>
</evidence>
<evidence type="ECO:0000256" key="14">
    <source>
        <dbReference type="ARBA" id="ARBA00023102"/>
    </source>
</evidence>
<evidence type="ECO:0000256" key="1">
    <source>
        <dbReference type="ARBA" id="ARBA00000915"/>
    </source>
</evidence>
<dbReference type="GO" id="GO:0016757">
    <property type="term" value="F:glycosyltransferase activity"/>
    <property type="evidence" value="ECO:0007669"/>
    <property type="project" value="UniProtKB-KW"/>
</dbReference>
<dbReference type="EMBL" id="BAAADO010000007">
    <property type="protein sequence ID" value="GAA0501355.1"/>
    <property type="molecule type" value="Genomic_DNA"/>
</dbReference>
<name>A0ABP3LI35_9BACI</name>
<evidence type="ECO:0000256" key="4">
    <source>
        <dbReference type="ARBA" id="ARBA00009489"/>
    </source>
</evidence>
<evidence type="ECO:0000256" key="10">
    <source>
        <dbReference type="ARBA" id="ARBA00022676"/>
    </source>
</evidence>
<comment type="subcellular location">
    <subcellularLocation>
        <location evidence="2 16">Cytoplasm</location>
    </subcellularLocation>
</comment>
<protein>
    <recommendedName>
        <fullName evidence="7 16">ATP phosphoribosyltransferase</fullName>
        <shortName evidence="16">ATP-PRT</shortName>
        <shortName evidence="16">ATP-PRTase</shortName>
        <ecNumber evidence="6 16">2.4.2.17</ecNumber>
    </recommendedName>
</protein>
<dbReference type="PANTHER" id="PTHR21403">
    <property type="entry name" value="ATP PHOSPHORIBOSYLTRANSFERASE ATP-PRTASE"/>
    <property type="match status" value="1"/>
</dbReference>
<comment type="function">
    <text evidence="15 16">Catalyzes the condensation of ATP and 5-phosphoribose 1-diphosphate to form N'-(5'-phosphoribosyl)-ATP (PR-ATP). Has a crucial role in the pathway because the rate of histidine biosynthesis seems to be controlled primarily by regulation of HisG enzymatic activity.</text>
</comment>
<dbReference type="Pfam" id="PF01634">
    <property type="entry name" value="HisG"/>
    <property type="match status" value="1"/>
</dbReference>
<keyword evidence="14 16" id="KW-0368">Histidine biosynthesis</keyword>
<dbReference type="InterPro" id="IPR018198">
    <property type="entry name" value="ATP_PRibTrfase_CS"/>
</dbReference>
<reference evidence="19" key="1">
    <citation type="journal article" date="2019" name="Int. J. Syst. Evol. Microbiol.">
        <title>The Global Catalogue of Microorganisms (GCM) 10K type strain sequencing project: providing services to taxonomists for standard genome sequencing and annotation.</title>
        <authorList>
            <consortium name="The Broad Institute Genomics Platform"/>
            <consortium name="The Broad Institute Genome Sequencing Center for Infectious Disease"/>
            <person name="Wu L."/>
            <person name="Ma J."/>
        </authorList>
    </citation>
    <scope>NUCLEOTIDE SEQUENCE [LARGE SCALE GENOMIC DNA]</scope>
    <source>
        <strain evidence="19">JCM 12389</strain>
    </source>
</reference>
<evidence type="ECO:0000256" key="3">
    <source>
        <dbReference type="ARBA" id="ARBA00004667"/>
    </source>
</evidence>
<dbReference type="Proteomes" id="UP001500880">
    <property type="component" value="Unassembled WGS sequence"/>
</dbReference>
<evidence type="ECO:0000256" key="11">
    <source>
        <dbReference type="ARBA" id="ARBA00022679"/>
    </source>
</evidence>
<dbReference type="SUPFAM" id="SSF53850">
    <property type="entry name" value="Periplasmic binding protein-like II"/>
    <property type="match status" value="1"/>
</dbReference>
<dbReference type="CDD" id="cd13595">
    <property type="entry name" value="PBP2_HisGs"/>
    <property type="match status" value="1"/>
</dbReference>
<keyword evidence="9 16" id="KW-0028">Amino-acid biosynthesis</keyword>
<dbReference type="HAMAP" id="MF_01018">
    <property type="entry name" value="HisG_Short"/>
    <property type="match status" value="1"/>
</dbReference>
<evidence type="ECO:0000313" key="18">
    <source>
        <dbReference type="EMBL" id="GAA0501355.1"/>
    </source>
</evidence>
<comment type="caution">
    <text evidence="18">The sequence shown here is derived from an EMBL/GenBank/DDBJ whole genome shotgun (WGS) entry which is preliminary data.</text>
</comment>
<evidence type="ECO:0000256" key="7">
    <source>
        <dbReference type="ARBA" id="ARBA00020998"/>
    </source>
</evidence>
<evidence type="ECO:0000259" key="17">
    <source>
        <dbReference type="Pfam" id="PF01634"/>
    </source>
</evidence>
<dbReference type="InterPro" id="IPR024893">
    <property type="entry name" value="ATP_PRibTrfase_HisG_short"/>
</dbReference>
<keyword evidence="19" id="KW-1185">Reference proteome</keyword>
<keyword evidence="12 16" id="KW-0547">Nucleotide-binding</keyword>
<dbReference type="NCBIfam" id="TIGR00070">
    <property type="entry name" value="hisG"/>
    <property type="match status" value="1"/>
</dbReference>
<keyword evidence="10 16" id="KW-0328">Glycosyltransferase</keyword>
<gene>
    <name evidence="16 18" type="primary">hisG</name>
    <name evidence="18" type="ORF">GCM10008986_30990</name>
</gene>
<dbReference type="EC" id="2.4.2.17" evidence="6 16"/>
<evidence type="ECO:0000256" key="12">
    <source>
        <dbReference type="ARBA" id="ARBA00022741"/>
    </source>
</evidence>
<evidence type="ECO:0000256" key="2">
    <source>
        <dbReference type="ARBA" id="ARBA00004496"/>
    </source>
</evidence>
<comment type="subunit">
    <text evidence="5 16">Heteromultimer composed of HisG and HisZ subunits.</text>
</comment>
<feature type="domain" description="ATP phosphoribosyltransferase catalytic" evidence="17">
    <location>
        <begin position="53"/>
        <end position="203"/>
    </location>
</feature>
<evidence type="ECO:0000256" key="15">
    <source>
        <dbReference type="ARBA" id="ARBA00024861"/>
    </source>
</evidence>
<comment type="similarity">
    <text evidence="4 16">Belongs to the ATP phosphoribosyltransferase family. Short subfamily.</text>
</comment>
<dbReference type="PROSITE" id="PS01316">
    <property type="entry name" value="ATP_P_PHORIBOSYLTR"/>
    <property type="match status" value="1"/>
</dbReference>
<evidence type="ECO:0000256" key="16">
    <source>
        <dbReference type="HAMAP-Rule" id="MF_01018"/>
    </source>
</evidence>
<evidence type="ECO:0000256" key="13">
    <source>
        <dbReference type="ARBA" id="ARBA00022840"/>
    </source>
</evidence>
<dbReference type="InterPro" id="IPR001348">
    <property type="entry name" value="ATP_PRibTrfase_HisG"/>
</dbReference>
<keyword evidence="8 16" id="KW-0963">Cytoplasm</keyword>
<evidence type="ECO:0000313" key="19">
    <source>
        <dbReference type="Proteomes" id="UP001500880"/>
    </source>
</evidence>
<comment type="domain">
    <text evidence="16">Lacks the C-terminal regulatory region which is replaced by HisZ.</text>
</comment>
<keyword evidence="13 16" id="KW-0067">ATP-binding</keyword>
<evidence type="ECO:0000256" key="6">
    <source>
        <dbReference type="ARBA" id="ARBA00011946"/>
    </source>
</evidence>
<dbReference type="InterPro" id="IPR013820">
    <property type="entry name" value="ATP_PRibTrfase_cat"/>
</dbReference>
<dbReference type="Gene3D" id="3.40.190.10">
    <property type="entry name" value="Periplasmic binding protein-like II"/>
    <property type="match status" value="2"/>
</dbReference>
<comment type="pathway">
    <text evidence="3 16">Amino-acid biosynthesis; L-histidine biosynthesis; L-histidine from 5-phospho-alpha-D-ribose 1-diphosphate: step 1/9.</text>
</comment>
<dbReference type="RefSeq" id="WP_343843069.1">
    <property type="nucleotide sequence ID" value="NZ_BAAADO010000007.1"/>
</dbReference>
<sequence>MSEITIALGKGRLESFTLQTFEKSGIEFPDFTEDSRKLIFNDRDHIYQIVLVKASDVPTYVEKGAADIGIVGKDTLEESGADVFEVLDLGFGRCKFAVAGLPGETYDSSSKLTVASKYPKVAKDYYHKKGVSIETIKLNGSVELAPLIGLSDVIVDIVETGKTLKENGLVVLEDISEISARLIVNKASFKTKTDRIHWFIDEMSKAVEQETV</sequence>
<organism evidence="18 19">
    <name type="scientific">Salinibacillus aidingensis</name>
    <dbReference type="NCBI Taxonomy" id="237684"/>
    <lineage>
        <taxon>Bacteria</taxon>
        <taxon>Bacillati</taxon>
        <taxon>Bacillota</taxon>
        <taxon>Bacilli</taxon>
        <taxon>Bacillales</taxon>
        <taxon>Bacillaceae</taxon>
        <taxon>Salinibacillus</taxon>
    </lineage>
</organism>
<evidence type="ECO:0000256" key="5">
    <source>
        <dbReference type="ARBA" id="ARBA00011496"/>
    </source>
</evidence>
<proteinExistence type="inferred from homology"/>